<dbReference type="Pfam" id="PF13167">
    <property type="entry name" value="GTP-bdg_N"/>
    <property type="match status" value="1"/>
</dbReference>
<dbReference type="InterPro" id="IPR042108">
    <property type="entry name" value="GTPase_HflX_N_sf"/>
</dbReference>
<dbReference type="InterPro" id="IPR025121">
    <property type="entry name" value="GTPase_HflX_N"/>
</dbReference>
<dbReference type="Pfam" id="PF16360">
    <property type="entry name" value="GTP-bdg_M"/>
    <property type="match status" value="1"/>
</dbReference>
<feature type="compositionally biased region" description="Basic and acidic residues" evidence="5">
    <location>
        <begin position="99"/>
        <end position="108"/>
    </location>
</feature>
<dbReference type="SUPFAM" id="SSF52540">
    <property type="entry name" value="P-loop containing nucleoside triphosphate hydrolases"/>
    <property type="match status" value="1"/>
</dbReference>
<evidence type="ECO:0000256" key="2">
    <source>
        <dbReference type="ARBA" id="ARBA00022741"/>
    </source>
</evidence>
<feature type="compositionally biased region" description="Low complexity" evidence="5">
    <location>
        <begin position="1"/>
        <end position="14"/>
    </location>
</feature>
<evidence type="ECO:0000313" key="8">
    <source>
        <dbReference type="Proteomes" id="UP000660262"/>
    </source>
</evidence>
<dbReference type="GO" id="GO:0005737">
    <property type="term" value="C:cytoplasm"/>
    <property type="evidence" value="ECO:0007669"/>
    <property type="project" value="TreeGrafter"/>
</dbReference>
<evidence type="ECO:0000259" key="6">
    <source>
        <dbReference type="PROSITE" id="PS51705"/>
    </source>
</evidence>
<feature type="region of interest" description="Disordered" evidence="5">
    <location>
        <begin position="197"/>
        <end position="278"/>
    </location>
</feature>
<dbReference type="AlphaFoldDB" id="A0A830HAM1"/>
<feature type="domain" description="Hflx-type G" evidence="6">
    <location>
        <begin position="479"/>
        <end position="688"/>
    </location>
</feature>
<dbReference type="InterPro" id="IPR027417">
    <property type="entry name" value="P-loop_NTPase"/>
</dbReference>
<dbReference type="InterPro" id="IPR016496">
    <property type="entry name" value="GTPase_HflX"/>
</dbReference>
<keyword evidence="2" id="KW-0547">Nucleotide-binding</keyword>
<feature type="region of interest" description="Disordered" evidence="5">
    <location>
        <begin position="1"/>
        <end position="24"/>
    </location>
</feature>
<keyword evidence="3" id="KW-0460">Magnesium</keyword>
<dbReference type="Proteomes" id="UP000660262">
    <property type="component" value="Unassembled WGS sequence"/>
</dbReference>
<dbReference type="GO" id="GO:0046872">
    <property type="term" value="F:metal ion binding"/>
    <property type="evidence" value="ECO:0007669"/>
    <property type="project" value="UniProtKB-KW"/>
</dbReference>
<keyword evidence="4" id="KW-0342">GTP-binding</keyword>
<dbReference type="InterPro" id="IPR030394">
    <property type="entry name" value="G_HFLX_dom"/>
</dbReference>
<keyword evidence="8" id="KW-1185">Reference proteome</keyword>
<dbReference type="OrthoDB" id="10268034at2759"/>
<dbReference type="PANTHER" id="PTHR10229:SF0">
    <property type="entry name" value="GTP-BINDING PROTEIN 6-RELATED"/>
    <property type="match status" value="1"/>
</dbReference>
<dbReference type="GO" id="GO:0005525">
    <property type="term" value="F:GTP binding"/>
    <property type="evidence" value="ECO:0007669"/>
    <property type="project" value="UniProtKB-KW"/>
</dbReference>
<dbReference type="HAMAP" id="MF_00900">
    <property type="entry name" value="GTPase_HflX"/>
    <property type="match status" value="1"/>
</dbReference>
<dbReference type="InterPro" id="IPR006073">
    <property type="entry name" value="GTP-bd"/>
</dbReference>
<dbReference type="Gene3D" id="3.40.50.11060">
    <property type="entry name" value="GTPase HflX, N-terminal domain"/>
    <property type="match status" value="1"/>
</dbReference>
<dbReference type="GO" id="GO:0043022">
    <property type="term" value="F:ribosome binding"/>
    <property type="evidence" value="ECO:0007669"/>
    <property type="project" value="TreeGrafter"/>
</dbReference>
<keyword evidence="1" id="KW-0479">Metal-binding</keyword>
<protein>
    <recommendedName>
        <fullName evidence="6">Hflx-type G domain-containing protein</fullName>
    </recommendedName>
</protein>
<dbReference type="Gene3D" id="3.40.50.300">
    <property type="entry name" value="P-loop containing nucleotide triphosphate hydrolases"/>
    <property type="match status" value="1"/>
</dbReference>
<dbReference type="PANTHER" id="PTHR10229">
    <property type="entry name" value="GTP-BINDING PROTEIN HFLX"/>
    <property type="match status" value="1"/>
</dbReference>
<comment type="caution">
    <text evidence="7">The sequence shown here is derived from an EMBL/GenBank/DDBJ whole genome shotgun (WGS) entry which is preliminary data.</text>
</comment>
<dbReference type="PRINTS" id="PR00326">
    <property type="entry name" value="GTP1OBG"/>
</dbReference>
<feature type="compositionally biased region" description="Low complexity" evidence="5">
    <location>
        <begin position="207"/>
        <end position="228"/>
    </location>
</feature>
<dbReference type="PROSITE" id="PS51705">
    <property type="entry name" value="G_HFLX"/>
    <property type="match status" value="1"/>
</dbReference>
<gene>
    <name evidence="7" type="ORF">PPROV_000139700</name>
</gene>
<dbReference type="InterPro" id="IPR032305">
    <property type="entry name" value="GTP-bd_M"/>
</dbReference>
<dbReference type="CDD" id="cd01878">
    <property type="entry name" value="HflX"/>
    <property type="match status" value="1"/>
</dbReference>
<evidence type="ECO:0000256" key="3">
    <source>
        <dbReference type="ARBA" id="ARBA00022842"/>
    </source>
</evidence>
<evidence type="ECO:0000256" key="5">
    <source>
        <dbReference type="SAM" id="MobiDB-lite"/>
    </source>
</evidence>
<proteinExistence type="inferred from homology"/>
<evidence type="ECO:0000256" key="4">
    <source>
        <dbReference type="ARBA" id="ARBA00023134"/>
    </source>
</evidence>
<accession>A0A830HAM1</accession>
<dbReference type="EMBL" id="BNJQ01000003">
    <property type="protein sequence ID" value="GHP02641.1"/>
    <property type="molecule type" value="Genomic_DNA"/>
</dbReference>
<dbReference type="NCBIfam" id="TIGR03156">
    <property type="entry name" value="GTP_HflX"/>
    <property type="match status" value="1"/>
</dbReference>
<sequence length="714" mass="77157">MPPASVASVAAASRRGGGGGSGSSGHLCGVSRQHLCGSRVTCVSRSCSSGSSLGTSLSSRRVLAPSLPRARLWCVGRGIIRGGAPHASSSSSSSSEAPSEERPEKSASDDDYADITENVNGREEEQKRTPSWSAVLLDQAAKTIDLEELSESAANAAMERWADAAAKAVASAELSSFDNVRTFDEDDRAERAFLVGVETKNLNNDAPPSTSSSSAPSSSSSSSFLSPSVDKMPPRQRSGGLAAPALPPVPAATNKNDSEQAPKPKPKPKSPPQPRTPRFNIAASLDELGRLADTAGLEVVGSTSQRLDPPNPKTYVGSGKVQEIKAAVARYGVDTVIFDDALTPAQLRALEAELAGEYQVDGVDFLGRRGKGVRSVRVCDRTALILDIFSQRAATREASLQVELASIEYQLPRLTRMWTHLERQSGSGQVKGMGEKQIEVDRRVLKDKRARIQKELKKTRQERFYRKHQRGGRRETREPVVALVGYTNAGKSTLLNALTRTQRPAFAEDKLFATLDPTSRRLRLPGGGHVVLTDTVGFVQKLPTEVVEAFRATLEEVVEADLIVRVVDISDTAAAAQLDAVDAVLESLFTNKSRAPRWQRKWLDSQGLSEEYEENAPGRRARPPTLSVWNKVDAAASPDELKMAASRVSTLAAAKARMSGGAICVSATERTGFDDLLQRIEDILAANDIDAPVPEYITERQHYERYMEDMEEDV</sequence>
<dbReference type="Gene3D" id="6.10.250.2860">
    <property type="match status" value="1"/>
</dbReference>
<dbReference type="Pfam" id="PF01926">
    <property type="entry name" value="MMR_HSR1"/>
    <property type="match status" value="1"/>
</dbReference>
<evidence type="ECO:0000256" key="1">
    <source>
        <dbReference type="ARBA" id="ARBA00022723"/>
    </source>
</evidence>
<organism evidence="7 8">
    <name type="scientific">Pycnococcus provasolii</name>
    <dbReference type="NCBI Taxonomy" id="41880"/>
    <lineage>
        <taxon>Eukaryota</taxon>
        <taxon>Viridiplantae</taxon>
        <taxon>Chlorophyta</taxon>
        <taxon>Pseudoscourfieldiophyceae</taxon>
        <taxon>Pseudoscourfieldiales</taxon>
        <taxon>Pycnococcaceae</taxon>
        <taxon>Pycnococcus</taxon>
    </lineage>
</organism>
<feature type="compositionally biased region" description="Low complexity" evidence="5">
    <location>
        <begin position="84"/>
        <end position="97"/>
    </location>
</feature>
<name>A0A830HAM1_9CHLO</name>
<feature type="region of interest" description="Disordered" evidence="5">
    <location>
        <begin position="84"/>
        <end position="112"/>
    </location>
</feature>
<evidence type="ECO:0000313" key="7">
    <source>
        <dbReference type="EMBL" id="GHP02641.1"/>
    </source>
</evidence>
<reference evidence="7" key="1">
    <citation type="submission" date="2020-10" db="EMBL/GenBank/DDBJ databases">
        <title>Unveiling of a novel bifunctional photoreceptor, Dualchrome1, isolated from a cosmopolitan green alga.</title>
        <authorList>
            <person name="Suzuki S."/>
            <person name="Kawachi M."/>
        </authorList>
    </citation>
    <scope>NUCLEOTIDE SEQUENCE</scope>
    <source>
        <strain evidence="7">NIES 2893</strain>
    </source>
</reference>